<reference evidence="1" key="1">
    <citation type="journal article" date="2015" name="Nature">
        <title>Complex archaea that bridge the gap between prokaryotes and eukaryotes.</title>
        <authorList>
            <person name="Spang A."/>
            <person name="Saw J.H."/>
            <person name="Jorgensen S.L."/>
            <person name="Zaremba-Niedzwiedzka K."/>
            <person name="Martijn J."/>
            <person name="Lind A.E."/>
            <person name="van Eijk R."/>
            <person name="Schleper C."/>
            <person name="Guy L."/>
            <person name="Ettema T.J."/>
        </authorList>
    </citation>
    <scope>NUCLEOTIDE SEQUENCE</scope>
</reference>
<dbReference type="EMBL" id="LAZR01000095">
    <property type="protein sequence ID" value="KKN92468.1"/>
    <property type="molecule type" value="Genomic_DNA"/>
</dbReference>
<evidence type="ECO:0000313" key="1">
    <source>
        <dbReference type="EMBL" id="KKN92468.1"/>
    </source>
</evidence>
<comment type="caution">
    <text evidence="1">The sequence shown here is derived from an EMBL/GenBank/DDBJ whole genome shotgun (WGS) entry which is preliminary data.</text>
</comment>
<proteinExistence type="predicted"/>
<accession>A0A0F9XK69</accession>
<organism evidence="1">
    <name type="scientific">marine sediment metagenome</name>
    <dbReference type="NCBI Taxonomy" id="412755"/>
    <lineage>
        <taxon>unclassified sequences</taxon>
        <taxon>metagenomes</taxon>
        <taxon>ecological metagenomes</taxon>
    </lineage>
</organism>
<name>A0A0F9XK69_9ZZZZ</name>
<gene>
    <name evidence="1" type="ORF">LCGC14_0209590</name>
</gene>
<dbReference type="AlphaFoldDB" id="A0A0F9XK69"/>
<protein>
    <submittedName>
        <fullName evidence="1">Uncharacterized protein</fullName>
    </submittedName>
</protein>
<sequence>MTKDGSRLKIKLEMNDWVIAKSSVSSVSGLHHMYHLCQPVLKGGLEYLLVLYLNAEFPMRARHPDPCWACSRCLRSPPEELECLYLMLESEHAYAIMQIAQKAP</sequence>